<evidence type="ECO:0000313" key="2">
    <source>
        <dbReference type="Proteomes" id="UP000692954"/>
    </source>
</evidence>
<sequence length="82" mass="10080">MINDVQVQKRYNLTLQSKPNNTEKSQYLQLLRIQPRNRVFKKVYPQEKIFKIRQCYQSEESFKLKRLGVNQMKKYKQIDKEL</sequence>
<proteinExistence type="predicted"/>
<accession>A0A8S1JWZ0</accession>
<dbReference type="AlphaFoldDB" id="A0A8S1JWZ0"/>
<evidence type="ECO:0000313" key="1">
    <source>
        <dbReference type="EMBL" id="CAD8046777.1"/>
    </source>
</evidence>
<dbReference type="EMBL" id="CAJJDN010000002">
    <property type="protein sequence ID" value="CAD8046777.1"/>
    <property type="molecule type" value="Genomic_DNA"/>
</dbReference>
<keyword evidence="2" id="KW-1185">Reference proteome</keyword>
<gene>
    <name evidence="1" type="ORF">PSON_ATCC_30995.1.T0020061</name>
</gene>
<reference evidence="1" key="1">
    <citation type="submission" date="2021-01" db="EMBL/GenBank/DDBJ databases">
        <authorList>
            <consortium name="Genoscope - CEA"/>
            <person name="William W."/>
        </authorList>
    </citation>
    <scope>NUCLEOTIDE SEQUENCE</scope>
</reference>
<name>A0A8S1JWZ0_9CILI</name>
<comment type="caution">
    <text evidence="1">The sequence shown here is derived from an EMBL/GenBank/DDBJ whole genome shotgun (WGS) entry which is preliminary data.</text>
</comment>
<organism evidence="1 2">
    <name type="scientific">Paramecium sonneborni</name>
    <dbReference type="NCBI Taxonomy" id="65129"/>
    <lineage>
        <taxon>Eukaryota</taxon>
        <taxon>Sar</taxon>
        <taxon>Alveolata</taxon>
        <taxon>Ciliophora</taxon>
        <taxon>Intramacronucleata</taxon>
        <taxon>Oligohymenophorea</taxon>
        <taxon>Peniculida</taxon>
        <taxon>Parameciidae</taxon>
        <taxon>Paramecium</taxon>
    </lineage>
</organism>
<dbReference type="Proteomes" id="UP000692954">
    <property type="component" value="Unassembled WGS sequence"/>
</dbReference>
<protein>
    <submittedName>
        <fullName evidence="1">Uncharacterized protein</fullName>
    </submittedName>
</protein>